<dbReference type="InterPro" id="IPR001841">
    <property type="entry name" value="Znf_RING"/>
</dbReference>
<dbReference type="GO" id="GO:0043161">
    <property type="term" value="P:proteasome-mediated ubiquitin-dependent protein catabolic process"/>
    <property type="evidence" value="ECO:0007669"/>
    <property type="project" value="TreeGrafter"/>
</dbReference>
<dbReference type="PROSITE" id="PS50089">
    <property type="entry name" value="ZF_RING_2"/>
    <property type="match status" value="1"/>
</dbReference>
<dbReference type="PANTHER" id="PTHR22763:SF162">
    <property type="entry name" value="TRANSMEMBRANE E3 UBIQUITIN-PROTEIN LIGASE 1"/>
    <property type="match status" value="1"/>
</dbReference>
<dbReference type="EMBL" id="JALJOU010000039">
    <property type="protein sequence ID" value="KAK9832712.1"/>
    <property type="molecule type" value="Genomic_DNA"/>
</dbReference>
<dbReference type="InterPro" id="IPR050731">
    <property type="entry name" value="HRD1_E3_ubiq-ligases"/>
</dbReference>
<dbReference type="InterPro" id="IPR013083">
    <property type="entry name" value="Znf_RING/FYVE/PHD"/>
</dbReference>
<dbReference type="EC" id="2.3.2.27" evidence="4"/>
<evidence type="ECO:0000256" key="15">
    <source>
        <dbReference type="SAM" id="Phobius"/>
    </source>
</evidence>
<reference evidence="17 18" key="1">
    <citation type="journal article" date="2024" name="Nat. Commun.">
        <title>Phylogenomics reveals the evolutionary origins of lichenization in chlorophyte algae.</title>
        <authorList>
            <person name="Puginier C."/>
            <person name="Libourel C."/>
            <person name="Otte J."/>
            <person name="Skaloud P."/>
            <person name="Haon M."/>
            <person name="Grisel S."/>
            <person name="Petersen M."/>
            <person name="Berrin J.G."/>
            <person name="Delaux P.M."/>
            <person name="Dal Grande F."/>
            <person name="Keller J."/>
        </authorList>
    </citation>
    <scope>NUCLEOTIDE SEQUENCE [LARGE SCALE GENOMIC DNA]</scope>
    <source>
        <strain evidence="17 18">SAG 245.80</strain>
    </source>
</reference>
<organism evidence="17 18">
    <name type="scientific">Elliptochloris bilobata</name>
    <dbReference type="NCBI Taxonomy" id="381761"/>
    <lineage>
        <taxon>Eukaryota</taxon>
        <taxon>Viridiplantae</taxon>
        <taxon>Chlorophyta</taxon>
        <taxon>core chlorophytes</taxon>
        <taxon>Trebouxiophyceae</taxon>
        <taxon>Trebouxiophyceae incertae sedis</taxon>
        <taxon>Elliptochloris clade</taxon>
        <taxon>Elliptochloris</taxon>
    </lineage>
</organism>
<dbReference type="SMART" id="SM00744">
    <property type="entry name" value="RINGv"/>
    <property type="match status" value="1"/>
</dbReference>
<evidence type="ECO:0000313" key="18">
    <source>
        <dbReference type="Proteomes" id="UP001445335"/>
    </source>
</evidence>
<comment type="pathway">
    <text evidence="3">Protein modification; protein ubiquitination.</text>
</comment>
<dbReference type="PANTHER" id="PTHR22763">
    <property type="entry name" value="RING ZINC FINGER PROTEIN"/>
    <property type="match status" value="1"/>
</dbReference>
<evidence type="ECO:0000256" key="13">
    <source>
        <dbReference type="ARBA" id="ARBA00023136"/>
    </source>
</evidence>
<accession>A0AAW1RHH8</accession>
<dbReference type="GO" id="GO:0061630">
    <property type="term" value="F:ubiquitin protein ligase activity"/>
    <property type="evidence" value="ECO:0007669"/>
    <property type="project" value="UniProtKB-EC"/>
</dbReference>
<keyword evidence="10" id="KW-0833">Ubl conjugation pathway</keyword>
<gene>
    <name evidence="17" type="ORF">WJX81_003010</name>
</gene>
<evidence type="ECO:0000256" key="3">
    <source>
        <dbReference type="ARBA" id="ARBA00004906"/>
    </source>
</evidence>
<dbReference type="SMART" id="SM00184">
    <property type="entry name" value="RING"/>
    <property type="match status" value="1"/>
</dbReference>
<dbReference type="Gene3D" id="3.30.40.10">
    <property type="entry name" value="Zinc/RING finger domain, C3HC4 (zinc finger)"/>
    <property type="match status" value="1"/>
</dbReference>
<evidence type="ECO:0000256" key="10">
    <source>
        <dbReference type="ARBA" id="ARBA00022786"/>
    </source>
</evidence>
<evidence type="ECO:0000256" key="9">
    <source>
        <dbReference type="ARBA" id="ARBA00022771"/>
    </source>
</evidence>
<evidence type="ECO:0000256" key="5">
    <source>
        <dbReference type="ARBA" id="ARBA00022679"/>
    </source>
</evidence>
<keyword evidence="11" id="KW-0862">Zinc</keyword>
<evidence type="ECO:0000313" key="17">
    <source>
        <dbReference type="EMBL" id="KAK9832712.1"/>
    </source>
</evidence>
<dbReference type="GO" id="GO:0008270">
    <property type="term" value="F:zinc ion binding"/>
    <property type="evidence" value="ECO:0007669"/>
    <property type="project" value="UniProtKB-KW"/>
</dbReference>
<sequence length="531" mass="57680">MGQATAQELLAATRDFPGITDALAVAALDAGGLDSLTGAKAVQPVAMSAFPANASGTYKGTWHKVEYGERAVRLGWLTRDSGLVIYQLKTTLSQVDGVHDVEGELVVRDGVYVSEDDAAMRLTGVYVAATGRLLAVAEPAAPLLAVPLDAGEGAESLDYRKALRAHAQALAEQPFSREAYARDPKQMRKRCSFRMDMLAYFAKAVNYTLMITALSFVQVVLLIRQMEATATQAAVAKVSLLTVGQQAIMDAYLCLLHLTTGITVEPLFNAFATAAFFEFVTFAIFEMRYLLSIWRARRGSSLDAWAAQRELSLLYVRFYGALLGGIFVTYQLRRWVKLVVFALHSFWLPQIAACARHDARQPLTPAYVLGMSASRLALPLYLYGCPHNLLRVPPSRGFCIALVLYVGAQAAALLAQTRFGPRCFIPARFLPAKYDYHRALTPQRFMRPGPALPLAGGAAAGAAVTAAPAGDVETGDAGVECVICMNTVDVTGDARARMVTPCHHVFHSGCLTRWMDVKQECPTCRRPLPPP</sequence>
<comment type="subcellular location">
    <subcellularLocation>
        <location evidence="2">Endomembrane system</location>
        <topology evidence="2">Multi-pass membrane protein</topology>
    </subcellularLocation>
</comment>
<feature type="transmembrane region" description="Helical" evidence="15">
    <location>
        <begin position="270"/>
        <end position="291"/>
    </location>
</feature>
<keyword evidence="6 15" id="KW-0812">Transmembrane</keyword>
<protein>
    <recommendedName>
        <fullName evidence="4">RING-type E3 ubiquitin transferase</fullName>
        <ecNumber evidence="4">2.3.2.27</ecNumber>
    </recommendedName>
</protein>
<comment type="caution">
    <text evidence="17">The sequence shown here is derived from an EMBL/GenBank/DDBJ whole genome shotgun (WGS) entry which is preliminary data.</text>
</comment>
<dbReference type="Pfam" id="PF11145">
    <property type="entry name" value="DUF2921"/>
    <property type="match status" value="1"/>
</dbReference>
<proteinExistence type="predicted"/>
<dbReference type="AlphaFoldDB" id="A0AAW1RHH8"/>
<comment type="catalytic activity">
    <reaction evidence="1">
        <text>S-ubiquitinyl-[E2 ubiquitin-conjugating enzyme]-L-cysteine + [acceptor protein]-L-lysine = [E2 ubiquitin-conjugating enzyme]-L-cysteine + N(6)-ubiquitinyl-[acceptor protein]-L-lysine.</text>
        <dbReference type="EC" id="2.3.2.27"/>
    </reaction>
</comment>
<keyword evidence="9 14" id="KW-0863">Zinc-finger</keyword>
<dbReference type="Proteomes" id="UP001445335">
    <property type="component" value="Unassembled WGS sequence"/>
</dbReference>
<dbReference type="CDD" id="cd23117">
    <property type="entry name" value="RING-H2_TUL1-like"/>
    <property type="match status" value="1"/>
</dbReference>
<evidence type="ECO:0000256" key="2">
    <source>
        <dbReference type="ARBA" id="ARBA00004127"/>
    </source>
</evidence>
<evidence type="ECO:0000256" key="7">
    <source>
        <dbReference type="ARBA" id="ARBA00022723"/>
    </source>
</evidence>
<keyword evidence="12 15" id="KW-1133">Transmembrane helix</keyword>
<dbReference type="InterPro" id="IPR011016">
    <property type="entry name" value="Znf_RING-CH"/>
</dbReference>
<evidence type="ECO:0000256" key="14">
    <source>
        <dbReference type="PROSITE-ProRule" id="PRU00175"/>
    </source>
</evidence>
<keyword evidence="7" id="KW-0479">Metal-binding</keyword>
<evidence type="ECO:0000256" key="1">
    <source>
        <dbReference type="ARBA" id="ARBA00000900"/>
    </source>
</evidence>
<evidence type="ECO:0000259" key="16">
    <source>
        <dbReference type="PROSITE" id="PS50089"/>
    </source>
</evidence>
<feature type="domain" description="RING-type" evidence="16">
    <location>
        <begin position="481"/>
        <end position="525"/>
    </location>
</feature>
<name>A0AAW1RHH8_9CHLO</name>
<evidence type="ECO:0000256" key="4">
    <source>
        <dbReference type="ARBA" id="ARBA00012483"/>
    </source>
</evidence>
<keyword evidence="8" id="KW-0732">Signal</keyword>
<evidence type="ECO:0000256" key="12">
    <source>
        <dbReference type="ARBA" id="ARBA00022989"/>
    </source>
</evidence>
<keyword evidence="5" id="KW-0808">Transferase</keyword>
<feature type="transmembrane region" description="Helical" evidence="15">
    <location>
        <begin position="197"/>
        <end position="223"/>
    </location>
</feature>
<feature type="transmembrane region" description="Helical" evidence="15">
    <location>
        <begin position="312"/>
        <end position="330"/>
    </location>
</feature>
<keyword evidence="18" id="KW-1185">Reference proteome</keyword>
<dbReference type="SUPFAM" id="SSF57850">
    <property type="entry name" value="RING/U-box"/>
    <property type="match status" value="1"/>
</dbReference>
<evidence type="ECO:0000256" key="11">
    <source>
        <dbReference type="ARBA" id="ARBA00022833"/>
    </source>
</evidence>
<keyword evidence="13 15" id="KW-0472">Membrane</keyword>
<dbReference type="GO" id="GO:0012505">
    <property type="term" value="C:endomembrane system"/>
    <property type="evidence" value="ECO:0007669"/>
    <property type="project" value="UniProtKB-SubCell"/>
</dbReference>
<dbReference type="InterPro" id="IPR021319">
    <property type="entry name" value="DUF2921"/>
</dbReference>
<dbReference type="Pfam" id="PF13639">
    <property type="entry name" value="zf-RING_2"/>
    <property type="match status" value="1"/>
</dbReference>
<evidence type="ECO:0000256" key="8">
    <source>
        <dbReference type="ARBA" id="ARBA00022729"/>
    </source>
</evidence>
<evidence type="ECO:0000256" key="6">
    <source>
        <dbReference type="ARBA" id="ARBA00022692"/>
    </source>
</evidence>